<dbReference type="AlphaFoldDB" id="A0A9D4KRZ2"/>
<keyword evidence="2" id="KW-1185">Reference proteome</keyword>
<accession>A0A9D4KRZ2</accession>
<dbReference type="Proteomes" id="UP000828390">
    <property type="component" value="Unassembled WGS sequence"/>
</dbReference>
<gene>
    <name evidence="1" type="ORF">DPMN_086882</name>
</gene>
<protein>
    <submittedName>
        <fullName evidence="1">Uncharacterized protein</fullName>
    </submittedName>
</protein>
<comment type="caution">
    <text evidence="1">The sequence shown here is derived from an EMBL/GenBank/DDBJ whole genome shotgun (WGS) entry which is preliminary data.</text>
</comment>
<reference evidence="1" key="2">
    <citation type="submission" date="2020-11" db="EMBL/GenBank/DDBJ databases">
        <authorList>
            <person name="McCartney M.A."/>
            <person name="Auch B."/>
            <person name="Kono T."/>
            <person name="Mallez S."/>
            <person name="Becker A."/>
            <person name="Gohl D.M."/>
            <person name="Silverstein K.A.T."/>
            <person name="Koren S."/>
            <person name="Bechman K.B."/>
            <person name="Herman A."/>
            <person name="Abrahante J.E."/>
            <person name="Garbe J."/>
        </authorList>
    </citation>
    <scope>NUCLEOTIDE SEQUENCE</scope>
    <source>
        <strain evidence="1">Duluth1</strain>
        <tissue evidence="1">Whole animal</tissue>
    </source>
</reference>
<proteinExistence type="predicted"/>
<evidence type="ECO:0000313" key="2">
    <source>
        <dbReference type="Proteomes" id="UP000828390"/>
    </source>
</evidence>
<evidence type="ECO:0000313" key="1">
    <source>
        <dbReference type="EMBL" id="KAH3844623.1"/>
    </source>
</evidence>
<dbReference type="EMBL" id="JAIWYP010000003">
    <property type="protein sequence ID" value="KAH3844623.1"/>
    <property type="molecule type" value="Genomic_DNA"/>
</dbReference>
<reference evidence="1" key="1">
    <citation type="journal article" date="2019" name="bioRxiv">
        <title>The Genome of the Zebra Mussel, Dreissena polymorpha: A Resource for Invasive Species Research.</title>
        <authorList>
            <person name="McCartney M.A."/>
            <person name="Auch B."/>
            <person name="Kono T."/>
            <person name="Mallez S."/>
            <person name="Zhang Y."/>
            <person name="Obille A."/>
            <person name="Becker A."/>
            <person name="Abrahante J.E."/>
            <person name="Garbe J."/>
            <person name="Badalamenti J.P."/>
            <person name="Herman A."/>
            <person name="Mangelson H."/>
            <person name="Liachko I."/>
            <person name="Sullivan S."/>
            <person name="Sone E.D."/>
            <person name="Koren S."/>
            <person name="Silverstein K.A.T."/>
            <person name="Beckman K.B."/>
            <person name="Gohl D.M."/>
        </authorList>
    </citation>
    <scope>NUCLEOTIDE SEQUENCE</scope>
    <source>
        <strain evidence="1">Duluth1</strain>
        <tissue evidence="1">Whole animal</tissue>
    </source>
</reference>
<name>A0A9D4KRZ2_DREPO</name>
<sequence>MFAVRKPVDILPHVNHGRYGKISHNIMMDSAAYGREAVQCKGVIAKCRTPWTPRAFTSRHNLRMSRIISRGWHLEVISFPPRTTVTTSGSHLNILSSNS</sequence>
<organism evidence="1 2">
    <name type="scientific">Dreissena polymorpha</name>
    <name type="common">Zebra mussel</name>
    <name type="synonym">Mytilus polymorpha</name>
    <dbReference type="NCBI Taxonomy" id="45954"/>
    <lineage>
        <taxon>Eukaryota</taxon>
        <taxon>Metazoa</taxon>
        <taxon>Spiralia</taxon>
        <taxon>Lophotrochozoa</taxon>
        <taxon>Mollusca</taxon>
        <taxon>Bivalvia</taxon>
        <taxon>Autobranchia</taxon>
        <taxon>Heteroconchia</taxon>
        <taxon>Euheterodonta</taxon>
        <taxon>Imparidentia</taxon>
        <taxon>Neoheterodontei</taxon>
        <taxon>Myida</taxon>
        <taxon>Dreissenoidea</taxon>
        <taxon>Dreissenidae</taxon>
        <taxon>Dreissena</taxon>
    </lineage>
</organism>